<evidence type="ECO:0000256" key="1">
    <source>
        <dbReference type="RuleBase" id="RU363098"/>
    </source>
</evidence>
<reference evidence="4" key="2">
    <citation type="submission" date="2023-02" db="EMBL/GenBank/DDBJ databases">
        <authorList>
            <consortium name="DOE Joint Genome Institute"/>
            <person name="Mondo S.J."/>
            <person name="Chang Y."/>
            <person name="Wang Y."/>
            <person name="Ahrendt S."/>
            <person name="Andreopoulos W."/>
            <person name="Barry K."/>
            <person name="Beard J."/>
            <person name="Benny G.L."/>
            <person name="Blankenship S."/>
            <person name="Bonito G."/>
            <person name="Cuomo C."/>
            <person name="Desiro A."/>
            <person name="Gervers K.A."/>
            <person name="Hundley H."/>
            <person name="Kuo A."/>
            <person name="LaButti K."/>
            <person name="Lang B.F."/>
            <person name="Lipzen A."/>
            <person name="O'Donnell K."/>
            <person name="Pangilinan J."/>
            <person name="Reynolds N."/>
            <person name="Sandor L."/>
            <person name="Smith M.W."/>
            <person name="Tsang A."/>
            <person name="Grigoriev I.V."/>
            <person name="Stajich J.E."/>
            <person name="Spatafora J.W."/>
        </authorList>
    </citation>
    <scope>NUCLEOTIDE SEQUENCE</scope>
    <source>
        <strain evidence="4">RSA 2281</strain>
    </source>
</reference>
<sequence length="1264" mass="144342">MTVPAQEVIRSAKQVYNHLDLRDRIPRLTTGDPVKNAAIEVQKLQTLFLTDKTLHSKVIRDFLQWSPTNGKKKTIHDLLARLDTAINDVCSSIIDDDIIRPALPTKTTKNTMTAATKRRASELEERGLGNKRVRSSSVSSATSLNSSTGIVVPPPSTQTTIASSSNSSKCSSNSSSPSLLTPPLSPFEHANQIEALLDNSNFNNNKINILYTPPRSSKWFDGVPWAVQYEVARFMTSCKVQDLSFEVSQRFLDVAKAEPRNLFQEMMAWYGTKIGASPKSAAIYGLMERCSDHVWTHIEKTKEIQEKQQQPAPEMEQDNNNSSNNKKENKHSNTANRMLHYGGVIALMHGRPPAIELRPPKVAASNRFFRKFGDDRFLELKLSRNTHPAMIRQFKEYFLKPFLLMGRTFRFLFIKDDKVVLFATEGNDLTEIIQIRQVIDWHIPILENWKMTISKFSSRMSLGYSNSIPTLTFAPDKIMYIDDVYSKDGVGQEETCMTDGCGLISVSAMRKIMGCEQSDTLPCAVQGRIGGAKGIWIVEPDLDFNSGEWIKIRKSQHKFKTGVLQYNMDYDPLHYTFDLVKNSICIYPSSLNTQFIQCLSSGGVPTSIFVDLLNEYLHRLTTVVTENRNVRLLRDWIAKTGSIMRSRWEMEDSEKDIWREQQSVDTDDYLEGMSHNEEDSLSDQQSMTYKTKESDYWKINAYSGLPAALHESTVRLLDSGFDLSNPHVAMKVTHVFRDVMKSVCTKYKIEVQQSCTVTCIPDPTGVLQEGEVFLQLSSRRVDEKTGIPAGLVTGDVIVTRNPCGLKSDIQKVKAVDRSELRVYTDVIIFPIKGKRSLASYLGGGDYDGDIVFCCWDERIVEPFTSSEMPDEPAQMKTVFEKNDTRVQQELIRSQDETTQEQALQRHFISVTVPDGTLGLYENWRTVLSETVGLTSPDVIYLSHMCAKLVDAPKQGIALKPSVLQRDRNSFGRIPYPQWFQDKRNKQRERDFRSYQEVNQDVTLREKPLGTAMDHLYDTLLEKTDAFTKYTRSMFDEDDIKYKDPDLYGPWENALKMARQHQLHDFMLDLEKIKKTINDLFEGYTRDVKELVLRRQRKTDSRFDPSRKAEPFLADYSQYNTLFELEEYYAREFLTTPGDVSSSVLQVDKQVHGEMMLNAIKASYAYERTVQNEKYSRFCYIVAYDQLRRLKADARSKATSKVHHGYSESVAPYMYTAMNMDRSWIRKLKDSKSAADCGTAQVRLSIDSHLSAVLTERDPNNDITH</sequence>
<keyword evidence="1" id="KW-0696">RNA-directed RNA polymerase</keyword>
<comment type="similarity">
    <text evidence="1">Belongs to the RdRP family.</text>
</comment>
<dbReference type="PANTHER" id="PTHR23079">
    <property type="entry name" value="RNA-DEPENDENT RNA POLYMERASE"/>
    <property type="match status" value="1"/>
</dbReference>
<dbReference type="GO" id="GO:0030422">
    <property type="term" value="P:siRNA processing"/>
    <property type="evidence" value="ECO:0007669"/>
    <property type="project" value="TreeGrafter"/>
</dbReference>
<dbReference type="EMBL" id="JAIXMP010000015">
    <property type="protein sequence ID" value="KAI9261533.1"/>
    <property type="molecule type" value="Genomic_DNA"/>
</dbReference>
<feature type="compositionally biased region" description="Low complexity" evidence="2">
    <location>
        <begin position="163"/>
        <end position="182"/>
    </location>
</feature>
<evidence type="ECO:0000313" key="4">
    <source>
        <dbReference type="EMBL" id="KAI9261533.1"/>
    </source>
</evidence>
<keyword evidence="1" id="KW-0548">Nucleotidyltransferase</keyword>
<feature type="region of interest" description="Disordered" evidence="2">
    <location>
        <begin position="304"/>
        <end position="331"/>
    </location>
</feature>
<dbReference type="AlphaFoldDB" id="A0AAD5PDM8"/>
<feature type="region of interest" description="Disordered" evidence="2">
    <location>
        <begin position="109"/>
        <end position="184"/>
    </location>
</feature>
<accession>A0AAD5PDM8</accession>
<feature type="domain" description="RDRP core" evidence="3">
    <location>
        <begin position="355"/>
        <end position="988"/>
    </location>
</feature>
<dbReference type="InterPro" id="IPR057596">
    <property type="entry name" value="RDRP_core"/>
</dbReference>
<keyword evidence="1" id="KW-0808">Transferase</keyword>
<dbReference type="EC" id="2.7.7.48" evidence="1"/>
<evidence type="ECO:0000256" key="2">
    <source>
        <dbReference type="SAM" id="MobiDB-lite"/>
    </source>
</evidence>
<gene>
    <name evidence="4" type="ORF">BDA99DRAFT_511634</name>
</gene>
<evidence type="ECO:0000259" key="3">
    <source>
        <dbReference type="Pfam" id="PF05183"/>
    </source>
</evidence>
<dbReference type="Proteomes" id="UP001209540">
    <property type="component" value="Unassembled WGS sequence"/>
</dbReference>
<evidence type="ECO:0000313" key="5">
    <source>
        <dbReference type="Proteomes" id="UP001209540"/>
    </source>
</evidence>
<keyword evidence="5" id="KW-1185">Reference proteome</keyword>
<comment type="caution">
    <text evidence="4">The sequence shown here is derived from an EMBL/GenBank/DDBJ whole genome shotgun (WGS) entry which is preliminary data.</text>
</comment>
<feature type="compositionally biased region" description="Low complexity" evidence="2">
    <location>
        <begin position="135"/>
        <end position="147"/>
    </location>
</feature>
<comment type="catalytic activity">
    <reaction evidence="1">
        <text>RNA(n) + a ribonucleoside 5'-triphosphate = RNA(n+1) + diphosphate</text>
        <dbReference type="Rhea" id="RHEA:21248"/>
        <dbReference type="Rhea" id="RHEA-COMP:14527"/>
        <dbReference type="Rhea" id="RHEA-COMP:17342"/>
        <dbReference type="ChEBI" id="CHEBI:33019"/>
        <dbReference type="ChEBI" id="CHEBI:61557"/>
        <dbReference type="ChEBI" id="CHEBI:140395"/>
        <dbReference type="EC" id="2.7.7.48"/>
    </reaction>
</comment>
<feature type="compositionally biased region" description="Basic and acidic residues" evidence="2">
    <location>
        <begin position="119"/>
        <end position="128"/>
    </location>
</feature>
<dbReference type="InterPro" id="IPR007855">
    <property type="entry name" value="RDRP"/>
</dbReference>
<proteinExistence type="inferred from homology"/>
<organism evidence="4 5">
    <name type="scientific">Phascolomyces articulosus</name>
    <dbReference type="NCBI Taxonomy" id="60185"/>
    <lineage>
        <taxon>Eukaryota</taxon>
        <taxon>Fungi</taxon>
        <taxon>Fungi incertae sedis</taxon>
        <taxon>Mucoromycota</taxon>
        <taxon>Mucoromycotina</taxon>
        <taxon>Mucoromycetes</taxon>
        <taxon>Mucorales</taxon>
        <taxon>Lichtheimiaceae</taxon>
        <taxon>Phascolomyces</taxon>
    </lineage>
</organism>
<protein>
    <recommendedName>
        <fullName evidence="1">RNA-dependent RNA polymerase</fullName>
        <ecNumber evidence="1">2.7.7.48</ecNumber>
    </recommendedName>
</protein>
<name>A0AAD5PDM8_9FUNG</name>
<dbReference type="GO" id="GO:0003968">
    <property type="term" value="F:RNA-directed RNA polymerase activity"/>
    <property type="evidence" value="ECO:0007669"/>
    <property type="project" value="UniProtKB-KW"/>
</dbReference>
<dbReference type="GO" id="GO:0003723">
    <property type="term" value="F:RNA binding"/>
    <property type="evidence" value="ECO:0007669"/>
    <property type="project" value="UniProtKB-KW"/>
</dbReference>
<dbReference type="Pfam" id="PF05183">
    <property type="entry name" value="RdRP"/>
    <property type="match status" value="1"/>
</dbReference>
<keyword evidence="1" id="KW-0694">RNA-binding</keyword>
<reference evidence="4" key="1">
    <citation type="journal article" date="2022" name="IScience">
        <title>Evolution of zygomycete secretomes and the origins of terrestrial fungal ecologies.</title>
        <authorList>
            <person name="Chang Y."/>
            <person name="Wang Y."/>
            <person name="Mondo S."/>
            <person name="Ahrendt S."/>
            <person name="Andreopoulos W."/>
            <person name="Barry K."/>
            <person name="Beard J."/>
            <person name="Benny G.L."/>
            <person name="Blankenship S."/>
            <person name="Bonito G."/>
            <person name="Cuomo C."/>
            <person name="Desiro A."/>
            <person name="Gervers K.A."/>
            <person name="Hundley H."/>
            <person name="Kuo A."/>
            <person name="LaButti K."/>
            <person name="Lang B.F."/>
            <person name="Lipzen A."/>
            <person name="O'Donnell K."/>
            <person name="Pangilinan J."/>
            <person name="Reynolds N."/>
            <person name="Sandor L."/>
            <person name="Smith M.E."/>
            <person name="Tsang A."/>
            <person name="Grigoriev I.V."/>
            <person name="Stajich J.E."/>
            <person name="Spatafora J.W."/>
        </authorList>
    </citation>
    <scope>NUCLEOTIDE SEQUENCE</scope>
    <source>
        <strain evidence="4">RSA 2281</strain>
    </source>
</reference>
<dbReference type="GO" id="GO:0031380">
    <property type="term" value="C:nuclear RNA-directed RNA polymerase complex"/>
    <property type="evidence" value="ECO:0007669"/>
    <property type="project" value="TreeGrafter"/>
</dbReference>
<dbReference type="PANTHER" id="PTHR23079:SF14">
    <property type="entry name" value="RNA-DEPENDENT RNA POLYMERASE"/>
    <property type="match status" value="1"/>
</dbReference>